<evidence type="ECO:0000313" key="2">
    <source>
        <dbReference type="EMBL" id="CAG7698439.1"/>
    </source>
</evidence>
<evidence type="ECO:0000313" key="3">
    <source>
        <dbReference type="Proteomes" id="UP000708208"/>
    </source>
</evidence>
<dbReference type="AlphaFoldDB" id="A0A8J2J833"/>
<keyword evidence="3" id="KW-1185">Reference proteome</keyword>
<gene>
    <name evidence="2" type="ORF">AFUS01_LOCUS4085</name>
</gene>
<sequence>MALQFKVLVGNVNQNHTRPADLIGQVNVTAKVATTVYGIGLLFEGKASSTLISKKESLLKVRRSCNYFVLKPLEIRKGRFQPVESYNEALPTDQVIEWTFKKVKLQPGLNSFPYCITFNPDQVLPTAFKHELGSIQYKLAAYIKKDREGKFLRVVDTNVNVVTYSHCPTFHLSHPVSVTKSRTGSGRKFIEGTLTLRSGVFLPGTEINFKLTVVNRSAGRIQVISLNLIRNLAFHAANFSKSEFTHICTNELQSSCSLLGQDTFEWEGNLAIPMDSMLSFQTNHKCLEVFYFVQFTVGLIGNGSVQGEIPVQVVSRLASCSPEDGASQSQLSDIIHVHQSSSRESIPPPPSYSEAMRYSASLETLPPAYEDLS</sequence>
<name>A0A8J2J833_9HEXA</name>
<dbReference type="EMBL" id="CAJVCH010025315">
    <property type="protein sequence ID" value="CAG7698439.1"/>
    <property type="molecule type" value="Genomic_DNA"/>
</dbReference>
<dbReference type="InterPro" id="IPR050357">
    <property type="entry name" value="Arrestin_domain-protein"/>
</dbReference>
<dbReference type="GO" id="GO:0005737">
    <property type="term" value="C:cytoplasm"/>
    <property type="evidence" value="ECO:0007669"/>
    <property type="project" value="TreeGrafter"/>
</dbReference>
<accession>A0A8J2J833</accession>
<proteinExistence type="predicted"/>
<dbReference type="PANTHER" id="PTHR11188:SF17">
    <property type="entry name" value="FI21816P1"/>
    <property type="match status" value="1"/>
</dbReference>
<dbReference type="PANTHER" id="PTHR11188">
    <property type="entry name" value="ARRESTIN DOMAIN CONTAINING PROTEIN"/>
    <property type="match status" value="1"/>
</dbReference>
<dbReference type="Proteomes" id="UP000708208">
    <property type="component" value="Unassembled WGS sequence"/>
</dbReference>
<evidence type="ECO:0000259" key="1">
    <source>
        <dbReference type="SMART" id="SM01017"/>
    </source>
</evidence>
<dbReference type="Pfam" id="PF02752">
    <property type="entry name" value="Arrestin_C"/>
    <property type="match status" value="1"/>
</dbReference>
<dbReference type="InterPro" id="IPR011022">
    <property type="entry name" value="Arrestin_C-like"/>
</dbReference>
<dbReference type="SMART" id="SM01017">
    <property type="entry name" value="Arrestin_C"/>
    <property type="match status" value="1"/>
</dbReference>
<comment type="caution">
    <text evidence="2">The sequence shown here is derived from an EMBL/GenBank/DDBJ whole genome shotgun (WGS) entry which is preliminary data.</text>
</comment>
<protein>
    <recommendedName>
        <fullName evidence="1">Arrestin C-terminal-like domain-containing protein</fullName>
    </recommendedName>
</protein>
<dbReference type="GO" id="GO:0015031">
    <property type="term" value="P:protein transport"/>
    <property type="evidence" value="ECO:0007669"/>
    <property type="project" value="TreeGrafter"/>
</dbReference>
<feature type="domain" description="Arrestin C-terminal-like" evidence="1">
    <location>
        <begin position="186"/>
        <end position="318"/>
    </location>
</feature>
<organism evidence="2 3">
    <name type="scientific">Allacma fusca</name>
    <dbReference type="NCBI Taxonomy" id="39272"/>
    <lineage>
        <taxon>Eukaryota</taxon>
        <taxon>Metazoa</taxon>
        <taxon>Ecdysozoa</taxon>
        <taxon>Arthropoda</taxon>
        <taxon>Hexapoda</taxon>
        <taxon>Collembola</taxon>
        <taxon>Symphypleona</taxon>
        <taxon>Sminthuridae</taxon>
        <taxon>Allacma</taxon>
    </lineage>
</organism>
<reference evidence="2" key="1">
    <citation type="submission" date="2021-06" db="EMBL/GenBank/DDBJ databases">
        <authorList>
            <person name="Hodson N. C."/>
            <person name="Mongue J. A."/>
            <person name="Jaron S. K."/>
        </authorList>
    </citation>
    <scope>NUCLEOTIDE SEQUENCE</scope>
</reference>